<keyword evidence="2" id="KW-1185">Reference proteome</keyword>
<name>A0A8H3X8E1_GIGMA</name>
<gene>
    <name evidence="1" type="ORF">F8M41_006218</name>
</gene>
<reference evidence="1 2" key="1">
    <citation type="journal article" date="2019" name="Environ. Microbiol.">
        <title>At the nexus of three kingdoms: the genome of the mycorrhizal fungus Gigaspora margarita provides insights into plant, endobacterial and fungal interactions.</title>
        <authorList>
            <person name="Venice F."/>
            <person name="Ghignone S."/>
            <person name="Salvioli di Fossalunga A."/>
            <person name="Amselem J."/>
            <person name="Novero M."/>
            <person name="Xianan X."/>
            <person name="Sedzielewska Toro K."/>
            <person name="Morin E."/>
            <person name="Lipzen A."/>
            <person name="Grigoriev I.V."/>
            <person name="Henrissat B."/>
            <person name="Martin F.M."/>
            <person name="Bonfante P."/>
        </authorList>
    </citation>
    <scope>NUCLEOTIDE SEQUENCE [LARGE SCALE GENOMIC DNA]</scope>
    <source>
        <strain evidence="1 2">BEG34</strain>
    </source>
</reference>
<evidence type="ECO:0000313" key="1">
    <source>
        <dbReference type="EMBL" id="KAF0426327.1"/>
    </source>
</evidence>
<dbReference type="AlphaFoldDB" id="A0A8H3X8E1"/>
<comment type="caution">
    <text evidence="1">The sequence shown here is derived from an EMBL/GenBank/DDBJ whole genome shotgun (WGS) entry which is preliminary data.</text>
</comment>
<accession>A0A8H3X8E1</accession>
<dbReference type="Proteomes" id="UP000439903">
    <property type="component" value="Unassembled WGS sequence"/>
</dbReference>
<dbReference type="OrthoDB" id="2438082at2759"/>
<proteinExistence type="predicted"/>
<evidence type="ECO:0000313" key="2">
    <source>
        <dbReference type="Proteomes" id="UP000439903"/>
    </source>
</evidence>
<organism evidence="1 2">
    <name type="scientific">Gigaspora margarita</name>
    <dbReference type="NCBI Taxonomy" id="4874"/>
    <lineage>
        <taxon>Eukaryota</taxon>
        <taxon>Fungi</taxon>
        <taxon>Fungi incertae sedis</taxon>
        <taxon>Mucoromycota</taxon>
        <taxon>Glomeromycotina</taxon>
        <taxon>Glomeromycetes</taxon>
        <taxon>Diversisporales</taxon>
        <taxon>Gigasporaceae</taxon>
        <taxon>Gigaspora</taxon>
    </lineage>
</organism>
<dbReference type="EMBL" id="WTPW01001605">
    <property type="protein sequence ID" value="KAF0426327.1"/>
    <property type="molecule type" value="Genomic_DNA"/>
</dbReference>
<protein>
    <submittedName>
        <fullName evidence="1">Uncharacterized protein</fullName>
    </submittedName>
</protein>
<sequence>MKKQSLNERIIKLGKSPKKLLCVVKKILSVLKNIWNNPAFKPKVARTLNEGMYQSTVIVLLIQVALKNLPIGDSFFISTSGKQSVTSTNRKGEGRGRRPDIMFLGNYLETTFELLYVECSRLFCSSQKKADDEIKLWREVNDGLYWIRQSFNQGKEQFGIVGVQVVGNILYLNILVQDKVNVHRYYHLQSVEIPVQFSDEIVVSKFIETLLVLRNILITNLSLLYYALAAISEWQKEDFSNIDTD</sequence>